<dbReference type="CDD" id="cd06971">
    <property type="entry name" value="PgpA"/>
    <property type="match status" value="1"/>
</dbReference>
<dbReference type="GO" id="GO:0006629">
    <property type="term" value="P:lipid metabolic process"/>
    <property type="evidence" value="ECO:0007669"/>
    <property type="project" value="InterPro"/>
</dbReference>
<evidence type="ECO:0000259" key="2">
    <source>
        <dbReference type="Pfam" id="PF04608"/>
    </source>
</evidence>
<feature type="transmembrane region" description="Helical" evidence="1">
    <location>
        <begin position="82"/>
        <end position="105"/>
    </location>
</feature>
<feature type="transmembrane region" description="Helical" evidence="1">
    <location>
        <begin position="125"/>
        <end position="149"/>
    </location>
</feature>
<sequence length="150" mass="16868">MKKYLSIIIGTGFFLGYLPVAPATFSCLISVIIWYFLLPFQLLYGIVVILLFAVGILISDALEKSWGKDPRPIVVDEYSSLLLPLFFTPARLVPLVVTFLLFRFFDIVKPPPVRNMEKLKGGWGIMLDDLLAALYTTIVILAFKAVGFVY</sequence>
<dbReference type="PATRIC" id="fig|1703779.3.peg.1230"/>
<keyword evidence="1" id="KW-0472">Membrane</keyword>
<reference evidence="3 4" key="1">
    <citation type="journal article" date="2015" name="Microbiome">
        <title>Genomic resolution of linkages in carbon, nitrogen, and sulfur cycling among widespread estuary sediment bacteria.</title>
        <authorList>
            <person name="Baker B.J."/>
            <person name="Lazar C.S."/>
            <person name="Teske A.P."/>
            <person name="Dick G.J."/>
        </authorList>
    </citation>
    <scope>NUCLEOTIDE SEQUENCE [LARGE SCALE GENOMIC DNA]</scope>
    <source>
        <strain evidence="3">SM23_42</strain>
    </source>
</reference>
<evidence type="ECO:0000313" key="4">
    <source>
        <dbReference type="Proteomes" id="UP000051373"/>
    </source>
</evidence>
<dbReference type="SUPFAM" id="SSF101307">
    <property type="entry name" value="YutG-like"/>
    <property type="match status" value="1"/>
</dbReference>
<dbReference type="Pfam" id="PF04608">
    <property type="entry name" value="PgpA"/>
    <property type="match status" value="1"/>
</dbReference>
<name>A0A0S8FU89_UNCW3</name>
<proteinExistence type="predicted"/>
<dbReference type="PROSITE" id="PS51257">
    <property type="entry name" value="PROKAR_LIPOPROTEIN"/>
    <property type="match status" value="1"/>
</dbReference>
<evidence type="ECO:0000313" key="3">
    <source>
        <dbReference type="EMBL" id="KPK63825.1"/>
    </source>
</evidence>
<organism evidence="3 4">
    <name type="scientific">candidate division WOR_3 bacterium SM23_42</name>
    <dbReference type="NCBI Taxonomy" id="1703779"/>
    <lineage>
        <taxon>Bacteria</taxon>
        <taxon>Bacteria division WOR-3</taxon>
    </lineage>
</organism>
<feature type="transmembrane region" description="Helical" evidence="1">
    <location>
        <begin position="42"/>
        <end position="62"/>
    </location>
</feature>
<dbReference type="EMBL" id="LJUJ01000008">
    <property type="protein sequence ID" value="KPK63825.1"/>
    <property type="molecule type" value="Genomic_DNA"/>
</dbReference>
<keyword evidence="1" id="KW-0812">Transmembrane</keyword>
<dbReference type="InterPro" id="IPR036681">
    <property type="entry name" value="PgpA-like_sf"/>
</dbReference>
<dbReference type="Proteomes" id="UP000051373">
    <property type="component" value="Unassembled WGS sequence"/>
</dbReference>
<dbReference type="GO" id="GO:0008962">
    <property type="term" value="F:phosphatidylglycerophosphatase activity"/>
    <property type="evidence" value="ECO:0007669"/>
    <property type="project" value="InterPro"/>
</dbReference>
<protein>
    <recommendedName>
        <fullName evidence="2">YutG/PgpA domain-containing protein</fullName>
    </recommendedName>
</protein>
<feature type="domain" description="YutG/PgpA" evidence="2">
    <location>
        <begin position="9"/>
        <end position="143"/>
    </location>
</feature>
<dbReference type="AlphaFoldDB" id="A0A0S8FU89"/>
<dbReference type="PANTHER" id="PTHR36305:SF1">
    <property type="entry name" value="PHOSPHATIDYLGLYCEROPHOSPHATASE A"/>
    <property type="match status" value="1"/>
</dbReference>
<dbReference type="InterPro" id="IPR026037">
    <property type="entry name" value="PgpA"/>
</dbReference>
<dbReference type="InterPro" id="IPR007686">
    <property type="entry name" value="YutG/PgpA"/>
</dbReference>
<dbReference type="STRING" id="1703779.AMJ83_05065"/>
<accession>A0A0S8FU89</accession>
<comment type="caution">
    <text evidence="3">The sequence shown here is derived from an EMBL/GenBank/DDBJ whole genome shotgun (WGS) entry which is preliminary data.</text>
</comment>
<dbReference type="PIRSF" id="PIRSF006162">
    <property type="entry name" value="PgpA"/>
    <property type="match status" value="1"/>
</dbReference>
<keyword evidence="1" id="KW-1133">Transmembrane helix</keyword>
<gene>
    <name evidence="3" type="ORF">AMJ83_05065</name>
</gene>
<evidence type="ECO:0000256" key="1">
    <source>
        <dbReference type="SAM" id="Phobius"/>
    </source>
</evidence>
<dbReference type="PANTHER" id="PTHR36305">
    <property type="entry name" value="PHOSPHATIDYLGLYCEROPHOSPHATASE A"/>
    <property type="match status" value="1"/>
</dbReference>
<feature type="transmembrane region" description="Helical" evidence="1">
    <location>
        <begin position="12"/>
        <end position="36"/>
    </location>
</feature>